<dbReference type="Proteomes" id="UP001283361">
    <property type="component" value="Unassembled WGS sequence"/>
</dbReference>
<protein>
    <submittedName>
        <fullName evidence="1">Uncharacterized protein</fullName>
    </submittedName>
</protein>
<keyword evidence="2" id="KW-1185">Reference proteome</keyword>
<dbReference type="AlphaFoldDB" id="A0AAE0YDW3"/>
<gene>
    <name evidence="1" type="ORF">RRG08_023398</name>
</gene>
<organism evidence="1 2">
    <name type="scientific">Elysia crispata</name>
    <name type="common">lettuce slug</name>
    <dbReference type="NCBI Taxonomy" id="231223"/>
    <lineage>
        <taxon>Eukaryota</taxon>
        <taxon>Metazoa</taxon>
        <taxon>Spiralia</taxon>
        <taxon>Lophotrochozoa</taxon>
        <taxon>Mollusca</taxon>
        <taxon>Gastropoda</taxon>
        <taxon>Heterobranchia</taxon>
        <taxon>Euthyneura</taxon>
        <taxon>Panpulmonata</taxon>
        <taxon>Sacoglossa</taxon>
        <taxon>Placobranchoidea</taxon>
        <taxon>Plakobranchidae</taxon>
        <taxon>Elysia</taxon>
    </lineage>
</organism>
<comment type="caution">
    <text evidence="1">The sequence shown here is derived from an EMBL/GenBank/DDBJ whole genome shotgun (WGS) entry which is preliminary data.</text>
</comment>
<dbReference type="EMBL" id="JAWDGP010006346">
    <property type="protein sequence ID" value="KAK3742565.1"/>
    <property type="molecule type" value="Genomic_DNA"/>
</dbReference>
<accession>A0AAE0YDW3</accession>
<evidence type="ECO:0000313" key="1">
    <source>
        <dbReference type="EMBL" id="KAK3742565.1"/>
    </source>
</evidence>
<evidence type="ECO:0000313" key="2">
    <source>
        <dbReference type="Proteomes" id="UP001283361"/>
    </source>
</evidence>
<sequence>MDYRTVAIDAIETGILRVNFHHIWKESVSTSSRYMGFHDLRQTGAAASVT</sequence>
<proteinExistence type="predicted"/>
<reference evidence="1" key="1">
    <citation type="journal article" date="2023" name="G3 (Bethesda)">
        <title>A reference genome for the long-term kleptoplast-retaining sea slug Elysia crispata morphotype clarki.</title>
        <authorList>
            <person name="Eastman K.E."/>
            <person name="Pendleton A.L."/>
            <person name="Shaikh M.A."/>
            <person name="Suttiyut T."/>
            <person name="Ogas R."/>
            <person name="Tomko P."/>
            <person name="Gavelis G."/>
            <person name="Widhalm J.R."/>
            <person name="Wisecaver J.H."/>
        </authorList>
    </citation>
    <scope>NUCLEOTIDE SEQUENCE</scope>
    <source>
        <strain evidence="1">ECLA1</strain>
    </source>
</reference>
<name>A0AAE0YDW3_9GAST</name>